<feature type="region of interest" description="Disordered" evidence="1">
    <location>
        <begin position="271"/>
        <end position="336"/>
    </location>
</feature>
<evidence type="ECO:0000313" key="3">
    <source>
        <dbReference type="Proteomes" id="UP000756921"/>
    </source>
</evidence>
<sequence length="654" mass="71981">MTSPPSNAPREPRAMRHTNPFRSGRRKSRTYPELRIDNLPQPPQNKYQQAMSYIDGVVRKTTDTGAMKQIPGLWPTQGSSKMFSPSPILQGLQSHRKGGSFSLKPGQRSTEHRKVMPPREPVQVKMSARATEHSLCKEDNMSRSSSDQELVEAMQGLKLFGALRPGSDQSSVPSCDGAEKKAYDAELLDLARVDAEATRPTASGSVSLDITLQLKPTSGPVAPPEATMDAVVTIDNGNHEHHIHPKQPWSGDKQGTQQSGDELPVLLASSASSTSALAEPTDTEDHASQKNTSQAHPETESAKEPTGEDESFEDIPLDSPTPSGPIPSVESADPDDDFEVVETDSITSNPRESTMSFWNTAKWALTTALNHIEGRPTPERYELHPDSAYLGNKYYPRETQALPVSTRSIPSDKSSTLASSPSSLTSLAPAIKSGSHTGIMQPHVHIGKQAVQTPMRLPEAKYTVLRQGCLVDDDRIEGVVGRDRDLYWVVKGVVVLMVRERSEAEAVVTLVRKTKAREEMQGMGGVVEDMEGGRRNPLRSPSVEDFFADARQYPPIEKLPPNPLDKLPGASQPLNPLDAFPWSEMVIVFRHDTKELFVRKLDGKLYPVVWKVRAIQSRRQKVDDDDGPRVVSELKFTSVEGEIDAEDYVNVELV</sequence>
<feature type="compositionally biased region" description="Basic and acidic residues" evidence="1">
    <location>
        <begin position="297"/>
        <end position="306"/>
    </location>
</feature>
<keyword evidence="3" id="KW-1185">Reference proteome</keyword>
<feature type="region of interest" description="Disordered" evidence="1">
    <location>
        <begin position="405"/>
        <end position="430"/>
    </location>
</feature>
<feature type="compositionally biased region" description="Low complexity" evidence="1">
    <location>
        <begin position="414"/>
        <end position="430"/>
    </location>
</feature>
<evidence type="ECO:0000256" key="1">
    <source>
        <dbReference type="SAM" id="MobiDB-lite"/>
    </source>
</evidence>
<proteinExistence type="predicted"/>
<evidence type="ECO:0000313" key="2">
    <source>
        <dbReference type="EMBL" id="KAF9732158.1"/>
    </source>
</evidence>
<feature type="region of interest" description="Disordered" evidence="1">
    <location>
        <begin position="1"/>
        <end position="47"/>
    </location>
</feature>
<organism evidence="2 3">
    <name type="scientific">Paraphaeosphaeria minitans</name>
    <dbReference type="NCBI Taxonomy" id="565426"/>
    <lineage>
        <taxon>Eukaryota</taxon>
        <taxon>Fungi</taxon>
        <taxon>Dikarya</taxon>
        <taxon>Ascomycota</taxon>
        <taxon>Pezizomycotina</taxon>
        <taxon>Dothideomycetes</taxon>
        <taxon>Pleosporomycetidae</taxon>
        <taxon>Pleosporales</taxon>
        <taxon>Massarineae</taxon>
        <taxon>Didymosphaeriaceae</taxon>
        <taxon>Paraphaeosphaeria</taxon>
    </lineage>
</organism>
<protein>
    <submittedName>
        <fullName evidence="2">Uncharacterized protein</fullName>
    </submittedName>
</protein>
<dbReference type="OrthoDB" id="3796810at2759"/>
<name>A0A9P6KM39_9PLEO</name>
<dbReference type="AlphaFoldDB" id="A0A9P6KM39"/>
<feature type="compositionally biased region" description="Acidic residues" evidence="1">
    <location>
        <begin position="307"/>
        <end position="316"/>
    </location>
</feature>
<gene>
    <name evidence="2" type="ORF">PMIN01_10087</name>
</gene>
<accession>A0A9P6KM39</accession>
<feature type="region of interest" description="Disordered" evidence="1">
    <location>
        <begin position="238"/>
        <end position="259"/>
    </location>
</feature>
<reference evidence="2" key="1">
    <citation type="journal article" date="2020" name="Mol. Plant Microbe Interact.">
        <title>Genome Sequence of the Biocontrol Agent Coniothyrium minitans strain Conio (IMI 134523).</title>
        <authorList>
            <person name="Patel D."/>
            <person name="Shittu T.A."/>
            <person name="Baroncelli R."/>
            <person name="Muthumeenakshi S."/>
            <person name="Osborne T.H."/>
            <person name="Janganan T.K."/>
            <person name="Sreenivasaprasad S."/>
        </authorList>
    </citation>
    <scope>NUCLEOTIDE SEQUENCE</scope>
    <source>
        <strain evidence="2">Conio</strain>
    </source>
</reference>
<dbReference type="Proteomes" id="UP000756921">
    <property type="component" value="Unassembled WGS sequence"/>
</dbReference>
<dbReference type="EMBL" id="WJXW01000011">
    <property type="protein sequence ID" value="KAF9732158.1"/>
    <property type="molecule type" value="Genomic_DNA"/>
</dbReference>
<feature type="region of interest" description="Disordered" evidence="1">
    <location>
        <begin position="68"/>
        <end position="126"/>
    </location>
</feature>
<comment type="caution">
    <text evidence="2">The sequence shown here is derived from an EMBL/GenBank/DDBJ whole genome shotgun (WGS) entry which is preliminary data.</text>
</comment>